<dbReference type="Pfam" id="PF04970">
    <property type="entry name" value="LRAT"/>
    <property type="match status" value="1"/>
</dbReference>
<dbReference type="GO" id="GO:0016020">
    <property type="term" value="C:membrane"/>
    <property type="evidence" value="ECO:0007669"/>
    <property type="project" value="Ensembl"/>
</dbReference>
<name>A0A8C3WW89_9CETA</name>
<dbReference type="AlphaFoldDB" id="A0A8C3WW89"/>
<evidence type="ECO:0000313" key="7">
    <source>
        <dbReference type="Proteomes" id="UP000694540"/>
    </source>
</evidence>
<accession>A0A8C3WW89</accession>
<keyword evidence="7" id="KW-1185">Reference proteome</keyword>
<feature type="domain" description="LRAT" evidence="5">
    <location>
        <begin position="10"/>
        <end position="126"/>
    </location>
</feature>
<dbReference type="Proteomes" id="UP000694540">
    <property type="component" value="Unplaced"/>
</dbReference>
<organism evidence="6 7">
    <name type="scientific">Catagonus wagneri</name>
    <name type="common">Chacoan peccary</name>
    <dbReference type="NCBI Taxonomy" id="51154"/>
    <lineage>
        <taxon>Eukaryota</taxon>
        <taxon>Metazoa</taxon>
        <taxon>Chordata</taxon>
        <taxon>Craniata</taxon>
        <taxon>Vertebrata</taxon>
        <taxon>Euteleostomi</taxon>
        <taxon>Mammalia</taxon>
        <taxon>Eutheria</taxon>
        <taxon>Laurasiatheria</taxon>
        <taxon>Artiodactyla</taxon>
        <taxon>Suina</taxon>
        <taxon>Tayassuidae</taxon>
        <taxon>Catagonus</taxon>
    </lineage>
</organism>
<dbReference type="GO" id="GO:0045618">
    <property type="term" value="P:positive regulation of keratinocyte differentiation"/>
    <property type="evidence" value="ECO:0007669"/>
    <property type="project" value="Ensembl"/>
</dbReference>
<dbReference type="GO" id="GO:0005737">
    <property type="term" value="C:cytoplasm"/>
    <property type="evidence" value="ECO:0007669"/>
    <property type="project" value="TreeGrafter"/>
</dbReference>
<comment type="similarity">
    <text evidence="1">Belongs to the H-rev107 family.</text>
</comment>
<dbReference type="PROSITE" id="PS51934">
    <property type="entry name" value="LRAT"/>
    <property type="match status" value="1"/>
</dbReference>
<evidence type="ECO:0000256" key="4">
    <source>
        <dbReference type="ARBA" id="ARBA00023098"/>
    </source>
</evidence>
<dbReference type="GO" id="GO:0004623">
    <property type="term" value="F:phospholipase A2 activity"/>
    <property type="evidence" value="ECO:0007669"/>
    <property type="project" value="Ensembl"/>
</dbReference>
<dbReference type="Ensembl" id="ENSCWAT00000024147.1">
    <property type="protein sequence ID" value="ENSCWAP00000022266.1"/>
    <property type="gene ID" value="ENSCWAG00000016973.1"/>
</dbReference>
<dbReference type="GO" id="GO:0008970">
    <property type="term" value="F:phospholipase A1 activity"/>
    <property type="evidence" value="ECO:0007669"/>
    <property type="project" value="Ensembl"/>
</dbReference>
<proteinExistence type="inferred from homology"/>
<protein>
    <submittedName>
        <fullName evidence="6">Phospholipase A and acyltransferase 4</fullName>
    </submittedName>
</protein>
<dbReference type="Gene3D" id="3.90.1720.10">
    <property type="entry name" value="endopeptidase domain like (from Nostoc punctiforme)"/>
    <property type="match status" value="1"/>
</dbReference>
<evidence type="ECO:0000256" key="3">
    <source>
        <dbReference type="ARBA" id="ARBA00022801"/>
    </source>
</evidence>
<reference evidence="6" key="1">
    <citation type="submission" date="2025-08" db="UniProtKB">
        <authorList>
            <consortium name="Ensembl"/>
        </authorList>
    </citation>
    <scope>IDENTIFICATION</scope>
</reference>
<dbReference type="InterPro" id="IPR051496">
    <property type="entry name" value="H-rev107_PLA/AT"/>
</dbReference>
<reference evidence="6" key="2">
    <citation type="submission" date="2025-09" db="UniProtKB">
        <authorList>
            <consortium name="Ensembl"/>
        </authorList>
    </citation>
    <scope>IDENTIFICATION</scope>
</reference>
<evidence type="ECO:0000256" key="1">
    <source>
        <dbReference type="ARBA" id="ARBA00007824"/>
    </source>
</evidence>
<gene>
    <name evidence="6" type="primary">PLAAT4</name>
</gene>
<dbReference type="PANTHER" id="PTHR13943:SF36">
    <property type="entry name" value="PHOSPHOLIPASE A AND ACYLTRANSFERASE 4"/>
    <property type="match status" value="1"/>
</dbReference>
<keyword evidence="2" id="KW-0808">Transferase</keyword>
<dbReference type="InterPro" id="IPR007053">
    <property type="entry name" value="LRAT_dom"/>
</dbReference>
<keyword evidence="4" id="KW-0443">Lipid metabolism</keyword>
<sequence>FCEEPKPGDLIEIFRTGYQHWAIYVGDGYVIHLSPSGEYPGAGSSSLFSVLTSKAVVKRERLKDVVGGCCFHINNFLDHKYSPRPVHKILKSANAMINKEMEYCVLRNNCEHFVTRLRYNKGESEQVTKVLMEGGVALGVGILAVTGYSVLKKQSKAVTP</sequence>
<keyword evidence="3" id="KW-0378">Hydrolase</keyword>
<dbReference type="GO" id="GO:0070292">
    <property type="term" value="P:N-acylphosphatidylethanolamine metabolic process"/>
    <property type="evidence" value="ECO:0007669"/>
    <property type="project" value="Ensembl"/>
</dbReference>
<evidence type="ECO:0000313" key="6">
    <source>
        <dbReference type="Ensembl" id="ENSCWAP00000022266.1"/>
    </source>
</evidence>
<dbReference type="GO" id="GO:0016410">
    <property type="term" value="F:N-acyltransferase activity"/>
    <property type="evidence" value="ECO:0007669"/>
    <property type="project" value="Ensembl"/>
</dbReference>
<dbReference type="PANTHER" id="PTHR13943">
    <property type="entry name" value="HRAS-LIKE SUPPRESSOR - RELATED"/>
    <property type="match status" value="1"/>
</dbReference>
<evidence type="ECO:0000256" key="2">
    <source>
        <dbReference type="ARBA" id="ARBA00022679"/>
    </source>
</evidence>
<evidence type="ECO:0000259" key="5">
    <source>
        <dbReference type="PROSITE" id="PS51934"/>
    </source>
</evidence>
<dbReference type="GeneTree" id="ENSGT00940000162878"/>